<organism evidence="6 7">
    <name type="scientific">Halopseudomonas oceani</name>
    <dbReference type="NCBI Taxonomy" id="1708783"/>
    <lineage>
        <taxon>Bacteria</taxon>
        <taxon>Pseudomonadati</taxon>
        <taxon>Pseudomonadota</taxon>
        <taxon>Gammaproteobacteria</taxon>
        <taxon>Pseudomonadales</taxon>
        <taxon>Pseudomonadaceae</taxon>
        <taxon>Halopseudomonas</taxon>
    </lineage>
</organism>
<dbReference type="GO" id="GO:0003677">
    <property type="term" value="F:DNA binding"/>
    <property type="evidence" value="ECO:0007669"/>
    <property type="project" value="UniProtKB-KW"/>
</dbReference>
<evidence type="ECO:0000256" key="2">
    <source>
        <dbReference type="ARBA" id="ARBA00023015"/>
    </source>
</evidence>
<protein>
    <submittedName>
        <fullName evidence="6">Transcriptional regulator</fullName>
    </submittedName>
</protein>
<dbReference type="PANTHER" id="PTHR33154:SF18">
    <property type="entry name" value="ARSENICAL RESISTANCE OPERON REPRESSOR"/>
    <property type="match status" value="1"/>
</dbReference>
<keyword evidence="4" id="KW-0804">Transcription</keyword>
<dbReference type="EMBL" id="PPSK01000001">
    <property type="protein sequence ID" value="POB06394.1"/>
    <property type="molecule type" value="Genomic_DNA"/>
</dbReference>
<dbReference type="GO" id="GO:0003700">
    <property type="term" value="F:DNA-binding transcription factor activity"/>
    <property type="evidence" value="ECO:0007669"/>
    <property type="project" value="InterPro"/>
</dbReference>
<evidence type="ECO:0000313" key="6">
    <source>
        <dbReference type="EMBL" id="POB06394.1"/>
    </source>
</evidence>
<reference evidence="6 7" key="1">
    <citation type="submission" date="2018-01" db="EMBL/GenBank/DDBJ databases">
        <title>Draft genome of the type strain Pseudomonas oceani DSM 100277 isolated from the deep water in Okinawa trough, northwestern Pacific Ocean.</title>
        <authorList>
            <person name="Gomila M."/>
            <person name="Mulet M."/>
            <person name="Garcia-Valdes E."/>
            <person name="Lalucat J."/>
        </authorList>
    </citation>
    <scope>NUCLEOTIDE SEQUENCE [LARGE SCALE GENOMIC DNA]</scope>
    <source>
        <strain evidence="6 7">DSM 100277</strain>
    </source>
</reference>
<dbReference type="InterPro" id="IPR051081">
    <property type="entry name" value="HTH_MetalResp_TranReg"/>
</dbReference>
<sequence>MLSDPLTPPALFKALADDTRARICALLVDSPELCVCELTGALALSQPKISRHLALLRKLNVLMDERRGQWVYYRLHPDLPVWASEVLRQAAHSQPCWLEAERARLAGAAATCCEPPARR</sequence>
<accession>A0A2P4F073</accession>
<dbReference type="PRINTS" id="PR00778">
    <property type="entry name" value="HTHARSR"/>
</dbReference>
<name>A0A2P4F073_9GAMM</name>
<dbReference type="Pfam" id="PF01022">
    <property type="entry name" value="HTH_5"/>
    <property type="match status" value="1"/>
</dbReference>
<keyword evidence="1" id="KW-0059">Arsenical resistance</keyword>
<dbReference type="NCBIfam" id="NF033788">
    <property type="entry name" value="HTH_metalloreg"/>
    <property type="match status" value="1"/>
</dbReference>
<dbReference type="PROSITE" id="PS50987">
    <property type="entry name" value="HTH_ARSR_2"/>
    <property type="match status" value="1"/>
</dbReference>
<dbReference type="PANTHER" id="PTHR33154">
    <property type="entry name" value="TRANSCRIPTIONAL REGULATOR, ARSR FAMILY"/>
    <property type="match status" value="1"/>
</dbReference>
<evidence type="ECO:0000256" key="3">
    <source>
        <dbReference type="ARBA" id="ARBA00023125"/>
    </source>
</evidence>
<keyword evidence="7" id="KW-1185">Reference proteome</keyword>
<evidence type="ECO:0000313" key="7">
    <source>
        <dbReference type="Proteomes" id="UP000243451"/>
    </source>
</evidence>
<dbReference type="AlphaFoldDB" id="A0A2P4F073"/>
<evidence type="ECO:0000259" key="5">
    <source>
        <dbReference type="PROSITE" id="PS50987"/>
    </source>
</evidence>
<dbReference type="SUPFAM" id="SSF46785">
    <property type="entry name" value="Winged helix' DNA-binding domain"/>
    <property type="match status" value="1"/>
</dbReference>
<comment type="caution">
    <text evidence="6">The sequence shown here is derived from an EMBL/GenBank/DDBJ whole genome shotgun (WGS) entry which is preliminary data.</text>
</comment>
<dbReference type="InterPro" id="IPR036388">
    <property type="entry name" value="WH-like_DNA-bd_sf"/>
</dbReference>
<dbReference type="InterPro" id="IPR001845">
    <property type="entry name" value="HTH_ArsR_DNA-bd_dom"/>
</dbReference>
<dbReference type="SMART" id="SM00418">
    <property type="entry name" value="HTH_ARSR"/>
    <property type="match status" value="1"/>
</dbReference>
<dbReference type="CDD" id="cd00090">
    <property type="entry name" value="HTH_ARSR"/>
    <property type="match status" value="1"/>
</dbReference>
<dbReference type="InterPro" id="IPR011991">
    <property type="entry name" value="ArsR-like_HTH"/>
</dbReference>
<keyword evidence="2" id="KW-0805">Transcription regulation</keyword>
<dbReference type="OrthoDB" id="9793058at2"/>
<dbReference type="Gene3D" id="1.10.10.10">
    <property type="entry name" value="Winged helix-like DNA-binding domain superfamily/Winged helix DNA-binding domain"/>
    <property type="match status" value="1"/>
</dbReference>
<keyword evidence="3" id="KW-0238">DNA-binding</keyword>
<gene>
    <name evidence="6" type="ORF">C1949_01255</name>
</gene>
<evidence type="ECO:0000256" key="1">
    <source>
        <dbReference type="ARBA" id="ARBA00022849"/>
    </source>
</evidence>
<feature type="domain" description="HTH arsR-type" evidence="5">
    <location>
        <begin position="1"/>
        <end position="94"/>
    </location>
</feature>
<proteinExistence type="predicted"/>
<dbReference type="InterPro" id="IPR036390">
    <property type="entry name" value="WH_DNA-bd_sf"/>
</dbReference>
<dbReference type="GO" id="GO:0046685">
    <property type="term" value="P:response to arsenic-containing substance"/>
    <property type="evidence" value="ECO:0007669"/>
    <property type="project" value="UniProtKB-KW"/>
</dbReference>
<dbReference type="Proteomes" id="UP000243451">
    <property type="component" value="Unassembled WGS sequence"/>
</dbReference>
<dbReference type="NCBIfam" id="NF007528">
    <property type="entry name" value="PRK10141.1"/>
    <property type="match status" value="1"/>
</dbReference>
<evidence type="ECO:0000256" key="4">
    <source>
        <dbReference type="ARBA" id="ARBA00023163"/>
    </source>
</evidence>